<keyword evidence="4" id="KW-1185">Reference proteome</keyword>
<feature type="compositionally biased region" description="Low complexity" evidence="1">
    <location>
        <begin position="90"/>
        <end position="104"/>
    </location>
</feature>
<feature type="compositionally biased region" description="Low complexity" evidence="1">
    <location>
        <begin position="19"/>
        <end position="28"/>
    </location>
</feature>
<keyword evidence="2" id="KW-1133">Transmembrane helix</keyword>
<evidence type="ECO:0000313" key="4">
    <source>
        <dbReference type="Proteomes" id="UP001583172"/>
    </source>
</evidence>
<dbReference type="Proteomes" id="UP001583172">
    <property type="component" value="Unassembled WGS sequence"/>
</dbReference>
<organism evidence="3 4">
    <name type="scientific">Humicola insolens</name>
    <name type="common">Soft-rot fungus</name>
    <dbReference type="NCBI Taxonomy" id="85995"/>
    <lineage>
        <taxon>Eukaryota</taxon>
        <taxon>Fungi</taxon>
        <taxon>Dikarya</taxon>
        <taxon>Ascomycota</taxon>
        <taxon>Pezizomycotina</taxon>
        <taxon>Sordariomycetes</taxon>
        <taxon>Sordariomycetidae</taxon>
        <taxon>Sordariales</taxon>
        <taxon>Chaetomiaceae</taxon>
        <taxon>Mycothermus</taxon>
    </lineage>
</organism>
<protein>
    <submittedName>
        <fullName evidence="3">Uncharacterized protein</fullName>
    </submittedName>
</protein>
<gene>
    <name evidence="3" type="ORF">VTJ49DRAFT_6206</name>
</gene>
<evidence type="ECO:0000313" key="3">
    <source>
        <dbReference type="EMBL" id="KAL1835693.1"/>
    </source>
</evidence>
<feature type="transmembrane region" description="Helical" evidence="2">
    <location>
        <begin position="214"/>
        <end position="232"/>
    </location>
</feature>
<name>A0ABR3V1N7_HUMIN</name>
<comment type="caution">
    <text evidence="3">The sequence shown here is derived from an EMBL/GenBank/DDBJ whole genome shotgun (WGS) entry which is preliminary data.</text>
</comment>
<feature type="compositionally biased region" description="Basic residues" evidence="1">
    <location>
        <begin position="73"/>
        <end position="82"/>
    </location>
</feature>
<keyword evidence="2" id="KW-0472">Membrane</keyword>
<sequence>MTSDDRARQSAHVEQPVQISATSATTTTTISHHPTAAVALSAWSQQEQKQPIIFLLAEDVAAITADGEPLRQPHPRLRRHHDGTRSRLSAASGATDAATTAHTALVPHPSHYSRARSGDGKEEGEDGPEEYTVYPNGRIVEESSERERRHRRGGERHDRSSYYYHGDRRKHPYQKGREWCPQDSDCDYSDVYYGSEKDRDLERRRKRRRSRDQAKGLIVAALVLVAGVVLCWDDDDDD</sequence>
<feature type="region of interest" description="Disordered" evidence="1">
    <location>
        <begin position="1"/>
        <end position="28"/>
    </location>
</feature>
<feature type="region of interest" description="Disordered" evidence="1">
    <location>
        <begin position="66"/>
        <end position="180"/>
    </location>
</feature>
<keyword evidence="2" id="KW-0812">Transmembrane</keyword>
<evidence type="ECO:0000256" key="2">
    <source>
        <dbReference type="SAM" id="Phobius"/>
    </source>
</evidence>
<dbReference type="EMBL" id="JAZGSY010000564">
    <property type="protein sequence ID" value="KAL1835693.1"/>
    <property type="molecule type" value="Genomic_DNA"/>
</dbReference>
<evidence type="ECO:0000256" key="1">
    <source>
        <dbReference type="SAM" id="MobiDB-lite"/>
    </source>
</evidence>
<reference evidence="3 4" key="1">
    <citation type="journal article" date="2024" name="Commun. Biol.">
        <title>Comparative genomic analysis of thermophilic fungi reveals convergent evolutionary adaptations and gene losses.</title>
        <authorList>
            <person name="Steindorff A.S."/>
            <person name="Aguilar-Pontes M.V."/>
            <person name="Robinson A.J."/>
            <person name="Andreopoulos B."/>
            <person name="LaButti K."/>
            <person name="Kuo A."/>
            <person name="Mondo S."/>
            <person name="Riley R."/>
            <person name="Otillar R."/>
            <person name="Haridas S."/>
            <person name="Lipzen A."/>
            <person name="Grimwood J."/>
            <person name="Schmutz J."/>
            <person name="Clum A."/>
            <person name="Reid I.D."/>
            <person name="Moisan M.C."/>
            <person name="Butler G."/>
            <person name="Nguyen T.T.M."/>
            <person name="Dewar K."/>
            <person name="Conant G."/>
            <person name="Drula E."/>
            <person name="Henrissat B."/>
            <person name="Hansel C."/>
            <person name="Singer S."/>
            <person name="Hutchinson M.I."/>
            <person name="de Vries R.P."/>
            <person name="Natvig D.O."/>
            <person name="Powell A.J."/>
            <person name="Tsang A."/>
            <person name="Grigoriev I.V."/>
        </authorList>
    </citation>
    <scope>NUCLEOTIDE SEQUENCE [LARGE SCALE GENOMIC DNA]</scope>
    <source>
        <strain evidence="3 4">CBS 620.91</strain>
    </source>
</reference>
<proteinExistence type="predicted"/>
<accession>A0ABR3V1N7</accession>